<accession>A0A8D8TTG5</accession>
<dbReference type="AlphaFoldDB" id="A0A8D8TTG5"/>
<evidence type="ECO:0000313" key="1">
    <source>
        <dbReference type="EMBL" id="CAG6692686.1"/>
    </source>
</evidence>
<name>A0A8D8TTG5_9HEMI</name>
<reference evidence="1" key="1">
    <citation type="submission" date="2021-05" db="EMBL/GenBank/DDBJ databases">
        <authorList>
            <person name="Alioto T."/>
            <person name="Alioto T."/>
            <person name="Gomez Garrido J."/>
        </authorList>
    </citation>
    <scope>NUCLEOTIDE SEQUENCE</scope>
</reference>
<protein>
    <submittedName>
        <fullName evidence="1">Uncharacterized protein</fullName>
    </submittedName>
</protein>
<proteinExistence type="predicted"/>
<organism evidence="1">
    <name type="scientific">Cacopsylla melanoneura</name>
    <dbReference type="NCBI Taxonomy" id="428564"/>
    <lineage>
        <taxon>Eukaryota</taxon>
        <taxon>Metazoa</taxon>
        <taxon>Ecdysozoa</taxon>
        <taxon>Arthropoda</taxon>
        <taxon>Hexapoda</taxon>
        <taxon>Insecta</taxon>
        <taxon>Pterygota</taxon>
        <taxon>Neoptera</taxon>
        <taxon>Paraneoptera</taxon>
        <taxon>Hemiptera</taxon>
        <taxon>Sternorrhyncha</taxon>
        <taxon>Psylloidea</taxon>
        <taxon>Psyllidae</taxon>
        <taxon>Psyllinae</taxon>
        <taxon>Cacopsylla</taxon>
    </lineage>
</organism>
<sequence>MLSLQNFSTFENMTLTDDKYRKEIKLLKEEITYERTKPELERLATKIQTALFELNEKLNNCFKRKEIHLARQYIVAMEYYRILNIRLRESAKLLDQENFGVNLDTW</sequence>
<dbReference type="EMBL" id="HBUF01308438">
    <property type="protein sequence ID" value="CAG6692686.1"/>
    <property type="molecule type" value="Transcribed_RNA"/>
</dbReference>